<dbReference type="KEGG" id="csb:CLSA_c04520"/>
<dbReference type="PATRIC" id="fig|1345695.10.peg.3331"/>
<name>U5MLU1_CLOSA</name>
<dbReference type="Proteomes" id="UP000017118">
    <property type="component" value="Chromosome"/>
</dbReference>
<organism evidence="2 3">
    <name type="scientific">Clostridium saccharobutylicum DSM 13864</name>
    <dbReference type="NCBI Taxonomy" id="1345695"/>
    <lineage>
        <taxon>Bacteria</taxon>
        <taxon>Bacillati</taxon>
        <taxon>Bacillota</taxon>
        <taxon>Clostridia</taxon>
        <taxon>Eubacteriales</taxon>
        <taxon>Clostridiaceae</taxon>
        <taxon>Clostridium</taxon>
    </lineage>
</organism>
<keyword evidence="3" id="KW-1185">Reference proteome</keyword>
<dbReference type="OrthoDB" id="9768354at2"/>
<dbReference type="AlphaFoldDB" id="U5MLU1"/>
<accession>U5MLU1</accession>
<gene>
    <name evidence="2" type="ORF">CLSA_c04520</name>
</gene>
<dbReference type="RefSeq" id="WP_022743771.1">
    <property type="nucleotide sequence ID" value="NC_022571.1"/>
</dbReference>
<dbReference type="Gene3D" id="3.30.565.60">
    <property type="match status" value="1"/>
</dbReference>
<dbReference type="GeneID" id="55473008"/>
<dbReference type="PANTHER" id="PTHR30595:SF6">
    <property type="entry name" value="SCHLAFEN ALBA-2 DOMAIN-CONTAINING PROTEIN"/>
    <property type="match status" value="1"/>
</dbReference>
<dbReference type="InterPro" id="IPR036388">
    <property type="entry name" value="WH-like_DNA-bd_sf"/>
</dbReference>
<dbReference type="InterPro" id="IPR038461">
    <property type="entry name" value="Schlafen_AlbA_2_dom_sf"/>
</dbReference>
<dbReference type="Gene3D" id="3.30.950.30">
    <property type="entry name" value="Schlafen, AAA domain"/>
    <property type="match status" value="1"/>
</dbReference>
<reference evidence="2 3" key="1">
    <citation type="journal article" date="2013" name="Genome Announc.">
        <title>Complete Genome Sequence of the Solvent Producer Clostridium saccharobutylicum NCP262 (DSM 13864).</title>
        <authorList>
            <person name="Poehlein A."/>
            <person name="Hartwich K."/>
            <person name="Krabben P."/>
            <person name="Ehrenreich A."/>
            <person name="Liebl W."/>
            <person name="Durre P."/>
            <person name="Gottschalk G."/>
            <person name="Daniel R."/>
        </authorList>
    </citation>
    <scope>NUCLEOTIDE SEQUENCE [LARGE SCALE GENOMIC DNA]</scope>
    <source>
        <strain evidence="2">DSM 13864</strain>
    </source>
</reference>
<evidence type="ECO:0000313" key="2">
    <source>
        <dbReference type="EMBL" id="AGX41483.1"/>
    </source>
</evidence>
<dbReference type="EMBL" id="CP006721">
    <property type="protein sequence ID" value="AGX41483.1"/>
    <property type="molecule type" value="Genomic_DNA"/>
</dbReference>
<dbReference type="Gene3D" id="1.10.10.10">
    <property type="entry name" value="Winged helix-like DNA-binding domain superfamily/Winged helix DNA-binding domain"/>
    <property type="match status" value="1"/>
</dbReference>
<dbReference type="PANTHER" id="PTHR30595">
    <property type="entry name" value="GLPR-RELATED TRANSCRIPTIONAL REPRESSOR"/>
    <property type="match status" value="1"/>
</dbReference>
<evidence type="ECO:0000313" key="3">
    <source>
        <dbReference type="Proteomes" id="UP000017118"/>
    </source>
</evidence>
<feature type="domain" description="Schlafen AlbA-2" evidence="1">
    <location>
        <begin position="14"/>
        <end position="136"/>
    </location>
</feature>
<protein>
    <submittedName>
        <fullName evidence="2">Putative transcriptional regulator</fullName>
    </submittedName>
</protein>
<evidence type="ECO:0000259" key="1">
    <source>
        <dbReference type="Pfam" id="PF04326"/>
    </source>
</evidence>
<dbReference type="eggNOG" id="COG2865">
    <property type="taxonomic scope" value="Bacteria"/>
</dbReference>
<proteinExistence type="predicted"/>
<dbReference type="InterPro" id="IPR038475">
    <property type="entry name" value="RecG_C_sf"/>
</dbReference>
<dbReference type="Pfam" id="PF04326">
    <property type="entry name" value="SLFN_AlbA_2"/>
    <property type="match status" value="1"/>
</dbReference>
<dbReference type="Pfam" id="PF13749">
    <property type="entry name" value="HATPase_c_4"/>
    <property type="match status" value="1"/>
</dbReference>
<sequence length="571" mass="65360">MTDIELLDILKIGETVDVECKEGENKVPNSLWESYSAMANTNGGIIILGIKENKGKGTFEVQGVKNIDKRIQDFWNTINGNKVNRNLLRDEDVQKLTIEGMDVLIINVPRANYKEKPIYLNENPYKGTYKRNAEGDYKSTEEEVNAMIRDASEEGNDGVILEDYTIKDLDEDTIKKYRNRFSSREPDHPWNALDNEEFIEMLGGIKEDRRRKIKGVTVAGLLMFGKGLYIRDLFAKINFDFREEIDVNSNQRWSDRFTIDGTWENNLYNFYFTVINKLTSNVKVPFKLENLERKDDTLVHQAIREAFVNQIIHADFNIQGTLKIIKTKDSLEFTNPGSLKIDLESIFKGGNSKSRNPRIQKMFSLIGLGEGAGSGFPKILSAWNEQNWRTPELKEETNLSQVSLKLWMISMLPEECLESLKSIFGKAFNSFNKDEVLILATSYLEGSVNNARIQLMIDKHSYDITGILHDLVEKETLIVDGYGRGKVYYLNEEYNSNDECNRILVKDKPQNNDEINILEYIKANGSISNKECRENFNIGKTKAFGLLKSLEESGKIKKAGKGSLTRYVLMD</sequence>
<dbReference type="HOGENOM" id="CLU_024970_0_1_9"/>
<dbReference type="SUPFAM" id="SSF46785">
    <property type="entry name" value="Winged helix' DNA-binding domain"/>
    <property type="match status" value="1"/>
</dbReference>
<dbReference type="InterPro" id="IPR036390">
    <property type="entry name" value="WH_DNA-bd_sf"/>
</dbReference>
<dbReference type="InterPro" id="IPR007421">
    <property type="entry name" value="Schlafen_AlbA_2_dom"/>
</dbReference>